<name>A0A9N9VNW4_9HYPO</name>
<proteinExistence type="predicted"/>
<dbReference type="CDD" id="cd02440">
    <property type="entry name" value="AdoMet_MTases"/>
    <property type="match status" value="1"/>
</dbReference>
<keyword evidence="2" id="KW-1185">Reference proteome</keyword>
<dbReference type="Proteomes" id="UP000696573">
    <property type="component" value="Unassembled WGS sequence"/>
</dbReference>
<reference evidence="1" key="1">
    <citation type="submission" date="2021-10" db="EMBL/GenBank/DDBJ databases">
        <authorList>
            <person name="Piombo E."/>
        </authorList>
    </citation>
    <scope>NUCLEOTIDE SEQUENCE</scope>
</reference>
<gene>
    <name evidence="1" type="ORF">CRHIZ90672A_00002974</name>
</gene>
<evidence type="ECO:0000313" key="1">
    <source>
        <dbReference type="EMBL" id="CAH0026872.1"/>
    </source>
</evidence>
<sequence>MASAPDYVFTRDYLDNNRINLQHHIWVSIFGYHTHPSIPTDDAKLKIADVGTGTGTWLTDLSSRLPSTVELDGLDISFHATPPVEWLPPNITLRHWNIKDEVPEELVGYYDIVHIRNFLFVLLDSETPQVLNNLVRLIKPGGYLQWGEPDMLSWRIDTTQAGNSISALKQLMQLSQPQDQRLSPTWVPQLPKLFGEAGLVVVETDVKEAAPAMALQMHECALMIHELVARKSDNARVAQQLQELMPKVAEETRAGACWAFTRWTVVGRKPERS</sequence>
<dbReference type="Pfam" id="PF13489">
    <property type="entry name" value="Methyltransf_23"/>
    <property type="match status" value="1"/>
</dbReference>
<dbReference type="AlphaFoldDB" id="A0A9N9VNW4"/>
<dbReference type="SUPFAM" id="SSF53335">
    <property type="entry name" value="S-adenosyl-L-methionine-dependent methyltransferases"/>
    <property type="match status" value="1"/>
</dbReference>
<dbReference type="EMBL" id="CABFNQ020000725">
    <property type="protein sequence ID" value="CAH0026872.1"/>
    <property type="molecule type" value="Genomic_DNA"/>
</dbReference>
<evidence type="ECO:0008006" key="3">
    <source>
        <dbReference type="Google" id="ProtNLM"/>
    </source>
</evidence>
<organism evidence="1 2">
    <name type="scientific">Clonostachys rhizophaga</name>
    <dbReference type="NCBI Taxonomy" id="160324"/>
    <lineage>
        <taxon>Eukaryota</taxon>
        <taxon>Fungi</taxon>
        <taxon>Dikarya</taxon>
        <taxon>Ascomycota</taxon>
        <taxon>Pezizomycotina</taxon>
        <taxon>Sordariomycetes</taxon>
        <taxon>Hypocreomycetidae</taxon>
        <taxon>Hypocreales</taxon>
        <taxon>Bionectriaceae</taxon>
        <taxon>Clonostachys</taxon>
    </lineage>
</organism>
<evidence type="ECO:0000313" key="2">
    <source>
        <dbReference type="Proteomes" id="UP000696573"/>
    </source>
</evidence>
<dbReference type="InterPro" id="IPR029063">
    <property type="entry name" value="SAM-dependent_MTases_sf"/>
</dbReference>
<protein>
    <recommendedName>
        <fullName evidence="3">Methyltransferase domain-containing protein</fullName>
    </recommendedName>
</protein>
<dbReference type="OrthoDB" id="417697at2759"/>
<accession>A0A9N9VNW4</accession>
<dbReference type="Gene3D" id="3.40.50.150">
    <property type="entry name" value="Vaccinia Virus protein VP39"/>
    <property type="match status" value="1"/>
</dbReference>
<comment type="caution">
    <text evidence="1">The sequence shown here is derived from an EMBL/GenBank/DDBJ whole genome shotgun (WGS) entry which is preliminary data.</text>
</comment>